<reference evidence="2" key="1">
    <citation type="submission" date="2015-10" db="EMBL/GenBank/DDBJ databases">
        <authorList>
            <person name="Regsiter A."/>
            <person name="william w."/>
        </authorList>
    </citation>
    <scope>NUCLEOTIDE SEQUENCE</scope>
    <source>
        <strain evidence="2">Montdore</strain>
    </source>
</reference>
<sequence length="115" mass="13150">MGMKMVVVVVVVGDIVIPQKIYARRLARERLERVDRNSKGARVLRHERDKTRGLGRNEIRCQVTREAINQTAIDVGRREQGTLLEGEGGSRRLGMGRRKPSGRVYEHQITMWGEV</sequence>
<dbReference type="Proteomes" id="UP001412239">
    <property type="component" value="Unassembled WGS sequence"/>
</dbReference>
<protein>
    <submittedName>
        <fullName evidence="2">Uncharacterized protein</fullName>
    </submittedName>
</protein>
<keyword evidence="3" id="KW-1185">Reference proteome</keyword>
<dbReference type="AlphaFoldDB" id="A0A292PRB1"/>
<dbReference type="EMBL" id="LN891058">
    <property type="protein sequence ID" value="CUS10089.1"/>
    <property type="molecule type" value="Genomic_DNA"/>
</dbReference>
<name>A0A292PRB1_9PEZI</name>
<proteinExistence type="predicted"/>
<evidence type="ECO:0000313" key="3">
    <source>
        <dbReference type="Proteomes" id="UP001412239"/>
    </source>
</evidence>
<organism evidence="2 3">
    <name type="scientific">Tuber aestivum</name>
    <name type="common">summer truffle</name>
    <dbReference type="NCBI Taxonomy" id="59557"/>
    <lineage>
        <taxon>Eukaryota</taxon>
        <taxon>Fungi</taxon>
        <taxon>Dikarya</taxon>
        <taxon>Ascomycota</taxon>
        <taxon>Pezizomycotina</taxon>
        <taxon>Pezizomycetes</taxon>
        <taxon>Pezizales</taxon>
        <taxon>Tuberaceae</taxon>
        <taxon>Tuber</taxon>
    </lineage>
</organism>
<accession>A0A292PRB1</accession>
<evidence type="ECO:0000256" key="1">
    <source>
        <dbReference type="SAM" id="MobiDB-lite"/>
    </source>
</evidence>
<gene>
    <name evidence="2" type="ORF">GSTUAT00005854001</name>
</gene>
<feature type="region of interest" description="Disordered" evidence="1">
    <location>
        <begin position="79"/>
        <end position="101"/>
    </location>
</feature>
<evidence type="ECO:0000313" key="2">
    <source>
        <dbReference type="EMBL" id="CUS10089.1"/>
    </source>
</evidence>